<name>A0ABQ5C0J8_9ASTR</name>
<dbReference type="Proteomes" id="UP001151760">
    <property type="component" value="Unassembled WGS sequence"/>
</dbReference>
<keyword evidence="2" id="KW-1185">Reference proteome</keyword>
<evidence type="ECO:0000313" key="2">
    <source>
        <dbReference type="Proteomes" id="UP001151760"/>
    </source>
</evidence>
<dbReference type="EMBL" id="BQNB010013651">
    <property type="protein sequence ID" value="GJT18624.1"/>
    <property type="molecule type" value="Genomic_DNA"/>
</dbReference>
<accession>A0ABQ5C0J8</accession>
<evidence type="ECO:0000313" key="1">
    <source>
        <dbReference type="EMBL" id="GJT18624.1"/>
    </source>
</evidence>
<reference evidence="1" key="1">
    <citation type="journal article" date="2022" name="Int. J. Mol. Sci.">
        <title>Draft Genome of Tanacetum Coccineum: Genomic Comparison of Closely Related Tanacetum-Family Plants.</title>
        <authorList>
            <person name="Yamashiro T."/>
            <person name="Shiraishi A."/>
            <person name="Nakayama K."/>
            <person name="Satake H."/>
        </authorList>
    </citation>
    <scope>NUCLEOTIDE SEQUENCE</scope>
</reference>
<comment type="caution">
    <text evidence="1">The sequence shown here is derived from an EMBL/GenBank/DDBJ whole genome shotgun (WGS) entry which is preliminary data.</text>
</comment>
<protein>
    <submittedName>
        <fullName evidence="1">Uncharacterized protein</fullName>
    </submittedName>
</protein>
<reference evidence="1" key="2">
    <citation type="submission" date="2022-01" db="EMBL/GenBank/DDBJ databases">
        <authorList>
            <person name="Yamashiro T."/>
            <person name="Shiraishi A."/>
            <person name="Satake H."/>
            <person name="Nakayama K."/>
        </authorList>
    </citation>
    <scope>NUCLEOTIDE SEQUENCE</scope>
</reference>
<organism evidence="1 2">
    <name type="scientific">Tanacetum coccineum</name>
    <dbReference type="NCBI Taxonomy" id="301880"/>
    <lineage>
        <taxon>Eukaryota</taxon>
        <taxon>Viridiplantae</taxon>
        <taxon>Streptophyta</taxon>
        <taxon>Embryophyta</taxon>
        <taxon>Tracheophyta</taxon>
        <taxon>Spermatophyta</taxon>
        <taxon>Magnoliopsida</taxon>
        <taxon>eudicotyledons</taxon>
        <taxon>Gunneridae</taxon>
        <taxon>Pentapetalae</taxon>
        <taxon>asterids</taxon>
        <taxon>campanulids</taxon>
        <taxon>Asterales</taxon>
        <taxon>Asteraceae</taxon>
        <taxon>Asteroideae</taxon>
        <taxon>Anthemideae</taxon>
        <taxon>Anthemidinae</taxon>
        <taxon>Tanacetum</taxon>
    </lineage>
</organism>
<gene>
    <name evidence="1" type="ORF">Tco_0877330</name>
</gene>
<proteinExistence type="predicted"/>
<sequence length="183" mass="21824">MPTEFVTWINHHTWPISQSLPEVYVNEADNGSKEGEDKFYVTGYYENGCEVIGYDDIDIRNRRPRFMSHVWPLLDTEQILGVEFLRDLHANNMIRIKGNGINFDDQFTLVPLEAEDDGHGYKLNEVDDRMRHHCQWPWHRDHFKEEFDCFYKPYLEIEVKERLAIPSDFLTSTLCTWNTRTHI</sequence>